<dbReference type="Proteomes" id="UP000250918">
    <property type="component" value="Unassembled WGS sequence"/>
</dbReference>
<organism evidence="2 3">
    <name type="scientific">candidate division GN15 bacterium</name>
    <dbReference type="NCBI Taxonomy" id="2072418"/>
    <lineage>
        <taxon>Bacteria</taxon>
        <taxon>candidate division GN15</taxon>
    </lineage>
</organism>
<dbReference type="AlphaFoldDB" id="A0A855WWK1"/>
<evidence type="ECO:0000313" key="3">
    <source>
        <dbReference type="Proteomes" id="UP000250918"/>
    </source>
</evidence>
<comment type="caution">
    <text evidence="2">The sequence shown here is derived from an EMBL/GenBank/DDBJ whole genome shotgun (WGS) entry which is preliminary data.</text>
</comment>
<sequence length="1117" mass="118416">MITRITVQACVAMGLLTVAALAGPKRVCSHIQQAADMKVQPALETEAASTSGGRAGYAPVGIALQPTTDSRGALIAQTFNDVPSNVNAGRMVAITPASATPAPAGVHFAILFRDNPLGVNRLGYGCYDPLGAGTFPIPGGKVIMGDPGSNEGGAFPKVMALPDGRAIVSGQSFLDAYSGSFIHVSKDLASMAGEFGTIEDGSIMDSATNQSGNYAPGNIRSVWPYSCLDINGSGANDTIVYLWTTGGSDRSYFYIDENKVFRKIGTLMPGVDTGWALVFVDSGNGFRGGGIACDPTSSRVAIFTTLPPSSDLTGAHGLDVRWADSPTGASGTWTKHNLTNITPSSLDIPWLEVEGMFDSQGKLHLVFNAVYNGDGNTYTSIQCRGLHWSEHDPGKSYVFYDAHSWPLTDICGRNGFNVMNIGQLSISECENRLYIVYSAANDPKYVTNLDDCVVSQPGFTNSGNGEIFLTISKDLVGRSWDVPRNVSNSYTPNCDTGTCACDNFPSLSLYSMDDADYAGSESWTNAQSTWDPSGGSYTGSQYLQLYYLQDKYPSRAGVAPGGINIPPYTLNDMRWVRMACAPPIEAAALTLSRDSITWPEWHRPGDDTTYNIVLTATGNTDLIFTSILDIEDSAKGPGAGPTGWLALGDLPSSIPEGGVDTISVTLNAGGVITGGPTVLFGKVRFSYSPPAQIKDLIIQFPVADTVVQPVWDTISTSCLDLAVSSDGNMGHGGGDSSLVSNGKVNMDYAGHGDCDTGSNSRGNAAIYLFSGSPMIVRQTGPTTYRGSWTWAPWTHNPLPWVNFRPVAGCAPHGGFSTVSYDGFNSGTFVTVDSLVKVEMTWWAPKHPDSCNFIVQRLRIFPANVGAPVTNLQIGEGIDWDIPSDLTYTYVDNYSGTDPGRRMIYVRGIESGELTADCADNSRRYAGMALLNWHMKNNACYDSLYGALTFANDVYSYPGLVPDSASRLMHLGGYAVEPAVTDISALLTFKDGPTGYTLPANDTLTIMVALATTKPNAVSTNAGLDSLKKTIDKAKNFMKKNLGICASCCQGVSGNVNMTGIIDLSDLSALVSYLTGGGFALPCPASANVNSTGIVDLSDLSALVSYLTGGGFVLPSCL</sequence>
<name>A0A855WWK1_9BACT</name>
<reference evidence="2 3" key="1">
    <citation type="journal article" date="2018" name="ISME J.">
        <title>A methanotrophic archaeon couples anaerobic oxidation of methane to Fe(III) reduction.</title>
        <authorList>
            <person name="Cai C."/>
            <person name="Leu A.O."/>
            <person name="Xie G.J."/>
            <person name="Guo J."/>
            <person name="Feng Y."/>
            <person name="Zhao J.X."/>
            <person name="Tyson G.W."/>
            <person name="Yuan Z."/>
            <person name="Hu S."/>
        </authorList>
    </citation>
    <scope>NUCLEOTIDE SEQUENCE [LARGE SCALE GENOMIC DNA]</scope>
    <source>
        <strain evidence="2">FeB_12</strain>
    </source>
</reference>
<proteinExistence type="predicted"/>
<dbReference type="EMBL" id="PQAP01000198">
    <property type="protein sequence ID" value="PWB68506.1"/>
    <property type="molecule type" value="Genomic_DNA"/>
</dbReference>
<dbReference type="SUPFAM" id="SSF63446">
    <property type="entry name" value="Type I dockerin domain"/>
    <property type="match status" value="1"/>
</dbReference>
<keyword evidence="1" id="KW-0732">Signal</keyword>
<evidence type="ECO:0008006" key="4">
    <source>
        <dbReference type="Google" id="ProtNLM"/>
    </source>
</evidence>
<accession>A0A855WWK1</accession>
<dbReference type="InterPro" id="IPR036439">
    <property type="entry name" value="Dockerin_dom_sf"/>
</dbReference>
<evidence type="ECO:0000256" key="1">
    <source>
        <dbReference type="SAM" id="SignalP"/>
    </source>
</evidence>
<protein>
    <recommendedName>
        <fullName evidence="4">Dockerin domain-containing protein</fullName>
    </recommendedName>
</protein>
<evidence type="ECO:0000313" key="2">
    <source>
        <dbReference type="EMBL" id="PWB68506.1"/>
    </source>
</evidence>
<feature type="signal peptide" evidence="1">
    <location>
        <begin position="1"/>
        <end position="22"/>
    </location>
</feature>
<feature type="chain" id="PRO_5032762334" description="Dockerin domain-containing protein" evidence="1">
    <location>
        <begin position="23"/>
        <end position="1117"/>
    </location>
</feature>
<dbReference type="Gene3D" id="1.10.1330.10">
    <property type="entry name" value="Dockerin domain"/>
    <property type="match status" value="1"/>
</dbReference>
<gene>
    <name evidence="2" type="ORF">C3F09_11510</name>
</gene>
<dbReference type="GO" id="GO:0000272">
    <property type="term" value="P:polysaccharide catabolic process"/>
    <property type="evidence" value="ECO:0007669"/>
    <property type="project" value="InterPro"/>
</dbReference>